<gene>
    <name evidence="1" type="ORF">PBIL07802_LOCUS19127</name>
</gene>
<dbReference type="EMBL" id="HBIB01029339">
    <property type="protein sequence ID" value="CAE0256870.1"/>
    <property type="molecule type" value="Transcribed_RNA"/>
</dbReference>
<accession>A0A7S3DGC8</accession>
<reference evidence="1" key="1">
    <citation type="submission" date="2021-01" db="EMBL/GenBank/DDBJ databases">
        <authorList>
            <person name="Corre E."/>
            <person name="Pelletier E."/>
            <person name="Niang G."/>
            <person name="Scheremetjew M."/>
            <person name="Finn R."/>
            <person name="Kale V."/>
            <person name="Holt S."/>
            <person name="Cochrane G."/>
            <person name="Meng A."/>
            <person name="Brown T."/>
            <person name="Cohen L."/>
        </authorList>
    </citation>
    <scope>NUCLEOTIDE SEQUENCE</scope>
    <source>
        <strain evidence="1">NIES-2562</strain>
    </source>
</reference>
<evidence type="ECO:0000313" key="1">
    <source>
        <dbReference type="EMBL" id="CAE0256870.1"/>
    </source>
</evidence>
<sequence>MKRGAEIARAFQLVEKKFGDISRLTEKGVGPIVSNELTNEHLQALFTHKACAIHVKNFVSKEHAALYATAFKKAKTQNWKVFQGNEVQESSVQSVFGVPFTVAAGHGQASADEYFKNTCRHMREMREACGGHSPSDRIRLSLDEEWKHGCMLGRDKNGQPYQGGIGRVMDGVDIEQMRKDNPSKAEAVLKYGGFCHVDDISAMKESSGVFSANLYLEMPRDSEGKVLGGLEIFPVRVASRLDFYRNAPTLSLLFRQDFESQRRLREAFPAPYVIRPEEGDLVVLCVQRPHSVINFQKSSKERAQSRWGQLHAGTEKEVAHDCQLRVSLQTFMSYSKGKPILLDS</sequence>
<organism evidence="1">
    <name type="scientific">Palpitomonas bilix</name>
    <dbReference type="NCBI Taxonomy" id="652834"/>
    <lineage>
        <taxon>Eukaryota</taxon>
        <taxon>Eukaryota incertae sedis</taxon>
    </lineage>
</organism>
<dbReference type="AlphaFoldDB" id="A0A7S3DGC8"/>
<proteinExistence type="predicted"/>
<protein>
    <submittedName>
        <fullName evidence="1">Uncharacterized protein</fullName>
    </submittedName>
</protein>
<name>A0A7S3DGC8_9EUKA</name>